<feature type="region of interest" description="Disordered" evidence="8">
    <location>
        <begin position="1400"/>
        <end position="1419"/>
    </location>
</feature>
<dbReference type="SUPFAM" id="SSF52172">
    <property type="entry name" value="CheY-like"/>
    <property type="match status" value="1"/>
</dbReference>
<dbReference type="CDD" id="cd00130">
    <property type="entry name" value="PAS"/>
    <property type="match status" value="5"/>
</dbReference>
<sequence length="1419" mass="158892">MDMMVEHVREQEEEYLQMKALLEEKDAKLAEYEKQVETLGLVIAGTNAGSWDWDISSGAVAINNRWAEIAGYTKEELEPVTIETWMKFCDPDDLKRSTLLLERHFSGESDFYEIELRMRHKNGDWVWVLDRGIVFERDRTGNPVRMVGTHQDITKRKHAEERLLKERNMFMGGPVSVFRLKNSPGWPIVDVTKNFGILPGYLPAELIGNVVGYTELIHPDDRTRVLGEVEAFAADNSRESFEMEYRLQGKDGSEIEVYDFRFIHRDENGAVSHYDSFILDAASHGGIEPSLSYNRRFERLVATLANQFINLPAHRIDEMVNLALENIGKFVQADRSYIFEYYDNHRLMDNTHEWCAEGIEPQIQILQHLPTDLFAWLTEKINMNEAIIVPRVSELPEEAAAEMEILEQQDIRSLIIIPLASGNLPFGYIGFDAVTQERHWPQETVSVLKLAGGIIANALQRKQAERMIQCELDLALKLSASASFEETLKICLQSALEISGMDCGGIYLVNEADKSLSLVYSEGLSESFVSKTNHYSGDCTQQHIVFQGIPLYSRYTEIELTTDLPSLDDDLKAIAVVPVMSKNVVVACLNVASHSLNQVPEFSRKALETVASRIGAAIIQAKHEEKINAANRNLDALFNTIDDMLFIVGADEMVKHTNSAVLSRLGYTQEEAYRMHVLDFHPPAQREEARRNIEGMLAGTEHVCLVPLMTKTASLIPVETIATHGSWDDQPVIFGISRDITERIKHESTVKESERRFRELIEFLPLPAIEADLDGVITYCNRQGLLFFGYDAGEMQNNSVYTLVNPSDLSYLKSVLHAITLEGKRVSVEMTGLRKDGTEFQAMLYGAPVFTGGVITGGRGVVVDLTEMKKNEAALAAYTLQSRLREELSSIIDNIPGVVYRLSGDGSIKYFSGSIHSVANGLFPQMNGKNYEAMSPIHPDDREKVEQSNRELMSKKNSLIIVYRVMDENGSVKWIEDRKTSTFSEEGQFSFIDGILFDITERVNALNSQNEFESRMRKTQRLETIGTLAGGIAHDFNNILTPIMGYAEMGLLTLSGDAPQHDYFSEIVNAADRAQNLVSQILTFSRAQESTPSVVSVQSILQEALKLLRPSIPATISISQNIERECRNILADPSKIHQVVVNLCTNAFQAMEGNGGDLSIELKEITLEGELGKELPKIGPGRFVNLTVSDTGCGMDDATMERIFEPFFTTKSVNKGTGLGLSVVHGIIKSFGGEITVQSRKGNGSSFSIFLPVIEEQQKKCEREEIPIQGSCQLLFIDDEVSTLKMMSALLTQLGFRVKVFSSPLKALEVFRQEPAAFDLVITDLTMPEMNGIELVSALHEIREDLPVILMTGYGKEIENNASLARYGISRLLKKPVKIAQLSREINEVISAHYKEPVRNEKTAERGGKAAPQDYDSYL</sequence>
<keyword evidence="5 13" id="KW-0418">Kinase</keyword>
<accession>B4SE04</accession>
<gene>
    <name evidence="13" type="ordered locus">Ppha_0700</name>
</gene>
<dbReference type="Gene3D" id="3.30.450.40">
    <property type="match status" value="2"/>
</dbReference>
<dbReference type="SMART" id="SM00065">
    <property type="entry name" value="GAF"/>
    <property type="match status" value="2"/>
</dbReference>
<dbReference type="EMBL" id="CP001110">
    <property type="protein sequence ID" value="ACF42995.1"/>
    <property type="molecule type" value="Genomic_DNA"/>
</dbReference>
<keyword evidence="3 6" id="KW-0597">Phosphoprotein</keyword>
<dbReference type="PROSITE" id="PS50109">
    <property type="entry name" value="HIS_KIN"/>
    <property type="match status" value="1"/>
</dbReference>
<organism evidence="13 14">
    <name type="scientific">Pelodictyon phaeoclathratiforme (strain DSM 5477 / BU-1)</name>
    <dbReference type="NCBI Taxonomy" id="324925"/>
    <lineage>
        <taxon>Bacteria</taxon>
        <taxon>Pseudomonadati</taxon>
        <taxon>Chlorobiota</taxon>
        <taxon>Chlorobiia</taxon>
        <taxon>Chlorobiales</taxon>
        <taxon>Chlorobiaceae</taxon>
        <taxon>Chlorobium/Pelodictyon group</taxon>
        <taxon>Pelodictyon</taxon>
    </lineage>
</organism>
<dbReference type="eggNOG" id="COG4191">
    <property type="taxonomic scope" value="Bacteria"/>
</dbReference>
<dbReference type="HOGENOM" id="CLU_253167_0_0_10"/>
<dbReference type="Gene3D" id="3.30.450.20">
    <property type="entry name" value="PAS domain"/>
    <property type="match status" value="5"/>
</dbReference>
<evidence type="ECO:0000256" key="4">
    <source>
        <dbReference type="ARBA" id="ARBA00022679"/>
    </source>
</evidence>
<dbReference type="PROSITE" id="PS50110">
    <property type="entry name" value="RESPONSE_REGULATORY"/>
    <property type="match status" value="1"/>
</dbReference>
<dbReference type="InterPro" id="IPR003018">
    <property type="entry name" value="GAF"/>
</dbReference>
<feature type="domain" description="Response regulatory" evidence="10">
    <location>
        <begin position="1273"/>
        <end position="1390"/>
    </location>
</feature>
<dbReference type="InterPro" id="IPR001610">
    <property type="entry name" value="PAC"/>
</dbReference>
<dbReference type="PANTHER" id="PTHR43304">
    <property type="entry name" value="PHYTOCHROME-LIKE PROTEIN CPH1"/>
    <property type="match status" value="1"/>
</dbReference>
<dbReference type="Gene3D" id="3.30.565.10">
    <property type="entry name" value="Histidine kinase-like ATPase, C-terminal domain"/>
    <property type="match status" value="1"/>
</dbReference>
<feature type="domain" description="PAS" evidence="11">
    <location>
        <begin position="630"/>
        <end position="700"/>
    </location>
</feature>
<dbReference type="Pfam" id="PF01590">
    <property type="entry name" value="GAF"/>
    <property type="match status" value="1"/>
</dbReference>
<dbReference type="SMART" id="SM00388">
    <property type="entry name" value="HisKA"/>
    <property type="match status" value="1"/>
</dbReference>
<dbReference type="SUPFAM" id="SSF55874">
    <property type="entry name" value="ATPase domain of HSP90 chaperone/DNA topoisomerase II/histidine kinase"/>
    <property type="match status" value="1"/>
</dbReference>
<evidence type="ECO:0000256" key="6">
    <source>
        <dbReference type="PROSITE-ProRule" id="PRU00169"/>
    </source>
</evidence>
<dbReference type="InterPro" id="IPR001789">
    <property type="entry name" value="Sig_transdc_resp-reg_receiver"/>
</dbReference>
<keyword evidence="14" id="KW-1185">Reference proteome</keyword>
<dbReference type="Pfam" id="PF00512">
    <property type="entry name" value="HisKA"/>
    <property type="match status" value="1"/>
</dbReference>
<dbReference type="InterPro" id="IPR003594">
    <property type="entry name" value="HATPase_dom"/>
</dbReference>
<dbReference type="InterPro" id="IPR000014">
    <property type="entry name" value="PAS"/>
</dbReference>
<evidence type="ECO:0000256" key="5">
    <source>
        <dbReference type="ARBA" id="ARBA00022777"/>
    </source>
</evidence>
<protein>
    <recommendedName>
        <fullName evidence="2">histidine kinase</fullName>
        <ecNumber evidence="2">2.7.13.3</ecNumber>
    </recommendedName>
</protein>
<comment type="catalytic activity">
    <reaction evidence="1">
        <text>ATP + protein L-histidine = ADP + protein N-phospho-L-histidine.</text>
        <dbReference type="EC" id="2.7.13.3"/>
    </reaction>
</comment>
<dbReference type="Pfam" id="PF02518">
    <property type="entry name" value="HATPase_c"/>
    <property type="match status" value="1"/>
</dbReference>
<dbReference type="InterPro" id="IPR005467">
    <property type="entry name" value="His_kinase_dom"/>
</dbReference>
<proteinExistence type="predicted"/>
<feature type="domain" description="PAS" evidence="11">
    <location>
        <begin position="182"/>
        <end position="236"/>
    </location>
</feature>
<dbReference type="Pfam" id="PF13185">
    <property type="entry name" value="GAF_2"/>
    <property type="match status" value="1"/>
</dbReference>
<evidence type="ECO:0000256" key="8">
    <source>
        <dbReference type="SAM" id="MobiDB-lite"/>
    </source>
</evidence>
<dbReference type="EC" id="2.7.13.3" evidence="2"/>
<name>B4SE04_PELPB</name>
<feature type="domain" description="PAS" evidence="11">
    <location>
        <begin position="753"/>
        <end position="823"/>
    </location>
</feature>
<feature type="domain" description="PAS" evidence="11">
    <location>
        <begin position="884"/>
        <end position="956"/>
    </location>
</feature>
<dbReference type="STRING" id="324925.Ppha_0700"/>
<dbReference type="SUPFAM" id="SSF55781">
    <property type="entry name" value="GAF domain-like"/>
    <property type="match status" value="2"/>
</dbReference>
<dbReference type="Gene3D" id="1.10.287.130">
    <property type="match status" value="1"/>
</dbReference>
<dbReference type="eggNOG" id="COG2203">
    <property type="taxonomic scope" value="Bacteria"/>
</dbReference>
<dbReference type="CDD" id="cd00082">
    <property type="entry name" value="HisKA"/>
    <property type="match status" value="1"/>
</dbReference>
<dbReference type="InterPro" id="IPR013656">
    <property type="entry name" value="PAS_4"/>
</dbReference>
<dbReference type="InterPro" id="IPR000700">
    <property type="entry name" value="PAS-assoc_C"/>
</dbReference>
<feature type="coiled-coil region" evidence="7">
    <location>
        <begin position="5"/>
        <end position="42"/>
    </location>
</feature>
<evidence type="ECO:0000256" key="7">
    <source>
        <dbReference type="SAM" id="Coils"/>
    </source>
</evidence>
<keyword evidence="4" id="KW-0808">Transferase</keyword>
<dbReference type="GO" id="GO:0000155">
    <property type="term" value="F:phosphorelay sensor kinase activity"/>
    <property type="evidence" value="ECO:0007669"/>
    <property type="project" value="InterPro"/>
</dbReference>
<dbReference type="PRINTS" id="PR00344">
    <property type="entry name" value="BCTRLSENSOR"/>
</dbReference>
<dbReference type="InterPro" id="IPR052162">
    <property type="entry name" value="Sensor_kinase/Photoreceptor"/>
</dbReference>
<dbReference type="InterPro" id="IPR013655">
    <property type="entry name" value="PAS_fold_3"/>
</dbReference>
<dbReference type="SMART" id="SM00091">
    <property type="entry name" value="PAS"/>
    <property type="match status" value="5"/>
</dbReference>
<dbReference type="InterPro" id="IPR029016">
    <property type="entry name" value="GAF-like_dom_sf"/>
</dbReference>
<dbReference type="InterPro" id="IPR011006">
    <property type="entry name" value="CheY-like_superfamily"/>
</dbReference>
<dbReference type="CDD" id="cd00156">
    <property type="entry name" value="REC"/>
    <property type="match status" value="1"/>
</dbReference>
<dbReference type="SMART" id="SM00086">
    <property type="entry name" value="PAC"/>
    <property type="match status" value="4"/>
</dbReference>
<dbReference type="SUPFAM" id="SSF47384">
    <property type="entry name" value="Homodimeric domain of signal transducing histidine kinase"/>
    <property type="match status" value="1"/>
</dbReference>
<evidence type="ECO:0000259" key="12">
    <source>
        <dbReference type="PROSITE" id="PS50113"/>
    </source>
</evidence>
<dbReference type="PROSITE" id="PS50112">
    <property type="entry name" value="PAS"/>
    <property type="match status" value="4"/>
</dbReference>
<dbReference type="InterPro" id="IPR036097">
    <property type="entry name" value="HisK_dim/P_sf"/>
</dbReference>
<dbReference type="InterPro" id="IPR003661">
    <property type="entry name" value="HisK_dim/P_dom"/>
</dbReference>
<dbReference type="InterPro" id="IPR036890">
    <property type="entry name" value="HATPase_C_sf"/>
</dbReference>
<dbReference type="OrthoDB" id="9783713at2"/>
<evidence type="ECO:0000313" key="14">
    <source>
        <dbReference type="Proteomes" id="UP000002724"/>
    </source>
</evidence>
<dbReference type="InterPro" id="IPR004358">
    <property type="entry name" value="Sig_transdc_His_kin-like_C"/>
</dbReference>
<keyword evidence="7" id="KW-0175">Coiled coil</keyword>
<dbReference type="NCBIfam" id="TIGR00229">
    <property type="entry name" value="sensory_box"/>
    <property type="match status" value="4"/>
</dbReference>
<reference evidence="13 14" key="1">
    <citation type="submission" date="2008-06" db="EMBL/GenBank/DDBJ databases">
        <title>Complete sequence of Pelodictyon phaeoclathratiforme BU-1.</title>
        <authorList>
            <consortium name="US DOE Joint Genome Institute"/>
            <person name="Lucas S."/>
            <person name="Copeland A."/>
            <person name="Lapidus A."/>
            <person name="Glavina del Rio T."/>
            <person name="Dalin E."/>
            <person name="Tice H."/>
            <person name="Bruce D."/>
            <person name="Goodwin L."/>
            <person name="Pitluck S."/>
            <person name="Schmutz J."/>
            <person name="Larimer F."/>
            <person name="Land M."/>
            <person name="Hauser L."/>
            <person name="Kyrpides N."/>
            <person name="Mikhailova N."/>
            <person name="Liu Z."/>
            <person name="Li T."/>
            <person name="Zhao F."/>
            <person name="Overmann J."/>
            <person name="Bryant D.A."/>
            <person name="Richardson P."/>
        </authorList>
    </citation>
    <scope>NUCLEOTIDE SEQUENCE [LARGE SCALE GENOMIC DNA]</scope>
    <source>
        <strain evidence="14">DSM 5477 / BU-1</strain>
    </source>
</reference>
<evidence type="ECO:0000313" key="13">
    <source>
        <dbReference type="EMBL" id="ACF42995.1"/>
    </source>
</evidence>
<feature type="domain" description="Histidine kinase" evidence="9">
    <location>
        <begin position="1031"/>
        <end position="1255"/>
    </location>
</feature>
<dbReference type="KEGG" id="pph:Ppha_0700"/>
<feature type="domain" description="PAC" evidence="12">
    <location>
        <begin position="959"/>
        <end position="1011"/>
    </location>
</feature>
<dbReference type="SMART" id="SM00387">
    <property type="entry name" value="HATPase_c"/>
    <property type="match status" value="1"/>
</dbReference>
<evidence type="ECO:0000256" key="3">
    <source>
        <dbReference type="ARBA" id="ARBA00022553"/>
    </source>
</evidence>
<dbReference type="eggNOG" id="COG2204">
    <property type="taxonomic scope" value="Bacteria"/>
</dbReference>
<evidence type="ECO:0000259" key="9">
    <source>
        <dbReference type="PROSITE" id="PS50109"/>
    </source>
</evidence>
<dbReference type="Gene3D" id="3.40.50.2300">
    <property type="match status" value="1"/>
</dbReference>
<dbReference type="InterPro" id="IPR035965">
    <property type="entry name" value="PAS-like_dom_sf"/>
</dbReference>
<dbReference type="Proteomes" id="UP000002724">
    <property type="component" value="Chromosome"/>
</dbReference>
<dbReference type="Pfam" id="PF08448">
    <property type="entry name" value="PAS_4"/>
    <property type="match status" value="1"/>
</dbReference>
<dbReference type="eggNOG" id="COG2202">
    <property type="taxonomic scope" value="Bacteria"/>
</dbReference>
<dbReference type="PROSITE" id="PS50113">
    <property type="entry name" value="PAC"/>
    <property type="match status" value="2"/>
</dbReference>
<dbReference type="Pfam" id="PF13426">
    <property type="entry name" value="PAS_9"/>
    <property type="match status" value="1"/>
</dbReference>
<dbReference type="SMART" id="SM00448">
    <property type="entry name" value="REC"/>
    <property type="match status" value="1"/>
</dbReference>
<dbReference type="PANTHER" id="PTHR43304:SF1">
    <property type="entry name" value="PAC DOMAIN-CONTAINING PROTEIN"/>
    <property type="match status" value="1"/>
</dbReference>
<evidence type="ECO:0000259" key="11">
    <source>
        <dbReference type="PROSITE" id="PS50112"/>
    </source>
</evidence>
<dbReference type="SUPFAM" id="SSF55785">
    <property type="entry name" value="PYP-like sensor domain (PAS domain)"/>
    <property type="match status" value="5"/>
</dbReference>
<evidence type="ECO:0000259" key="10">
    <source>
        <dbReference type="PROSITE" id="PS50110"/>
    </source>
</evidence>
<dbReference type="Pfam" id="PF08447">
    <property type="entry name" value="PAS_3"/>
    <property type="match status" value="3"/>
</dbReference>
<evidence type="ECO:0000256" key="1">
    <source>
        <dbReference type="ARBA" id="ARBA00000085"/>
    </source>
</evidence>
<dbReference type="Pfam" id="PF00072">
    <property type="entry name" value="Response_reg"/>
    <property type="match status" value="1"/>
</dbReference>
<feature type="modified residue" description="4-aspartylphosphate" evidence="6">
    <location>
        <position position="1324"/>
    </location>
</feature>
<evidence type="ECO:0000256" key="2">
    <source>
        <dbReference type="ARBA" id="ARBA00012438"/>
    </source>
</evidence>
<feature type="domain" description="PAC" evidence="12">
    <location>
        <begin position="112"/>
        <end position="165"/>
    </location>
</feature>